<dbReference type="PANTHER" id="PTHR11834:SF0">
    <property type="entry name" value="PROTEIN SCALLOPED"/>
    <property type="match status" value="1"/>
</dbReference>
<comment type="subcellular location">
    <subcellularLocation>
        <location evidence="1">Nucleus</location>
    </subcellularLocation>
</comment>
<evidence type="ECO:0000313" key="8">
    <source>
        <dbReference type="Proteomes" id="UP000276133"/>
    </source>
</evidence>
<dbReference type="Pfam" id="PF17725">
    <property type="entry name" value="YBD"/>
    <property type="match status" value="1"/>
</dbReference>
<evidence type="ECO:0000256" key="5">
    <source>
        <dbReference type="ARBA" id="ARBA00023242"/>
    </source>
</evidence>
<feature type="domain" description="YAP binding" evidence="6">
    <location>
        <begin position="67"/>
        <end position="165"/>
    </location>
</feature>
<dbReference type="AlphaFoldDB" id="A0A3M7QB67"/>
<dbReference type="InterPro" id="IPR050937">
    <property type="entry name" value="TEC1_TEAD_TF"/>
</dbReference>
<evidence type="ECO:0000256" key="3">
    <source>
        <dbReference type="ARBA" id="ARBA00023125"/>
    </source>
</evidence>
<proteinExistence type="predicted"/>
<evidence type="ECO:0000313" key="7">
    <source>
        <dbReference type="EMBL" id="RNA08404.1"/>
    </source>
</evidence>
<accession>A0A3M7QB67</accession>
<dbReference type="PANTHER" id="PTHR11834">
    <property type="entry name" value="TRANSCRIPTIONAL ENHANCER FACTOR TEF RELATED"/>
    <property type="match status" value="1"/>
</dbReference>
<evidence type="ECO:0000256" key="1">
    <source>
        <dbReference type="ARBA" id="ARBA00004123"/>
    </source>
</evidence>
<dbReference type="STRING" id="10195.A0A3M7QB67"/>
<keyword evidence="3" id="KW-0238">DNA-binding</keyword>
<evidence type="ECO:0000256" key="2">
    <source>
        <dbReference type="ARBA" id="ARBA00023015"/>
    </source>
</evidence>
<dbReference type="EMBL" id="REGN01006757">
    <property type="protein sequence ID" value="RNA08404.1"/>
    <property type="molecule type" value="Genomic_DNA"/>
</dbReference>
<dbReference type="GO" id="GO:0048568">
    <property type="term" value="P:embryonic organ development"/>
    <property type="evidence" value="ECO:0007669"/>
    <property type="project" value="TreeGrafter"/>
</dbReference>
<keyword evidence="5" id="KW-0539">Nucleus</keyword>
<dbReference type="Gene3D" id="2.70.50.80">
    <property type="match status" value="1"/>
</dbReference>
<protein>
    <submittedName>
        <fullName evidence="7">Transcriptional enhancer factor TEF-1 isoform X1</fullName>
    </submittedName>
</protein>
<dbReference type="InterPro" id="IPR041086">
    <property type="entry name" value="YBD"/>
</dbReference>
<dbReference type="GO" id="GO:0005634">
    <property type="term" value="C:nucleus"/>
    <property type="evidence" value="ECO:0007669"/>
    <property type="project" value="UniProtKB-SubCell"/>
</dbReference>
<dbReference type="OrthoDB" id="10006572at2759"/>
<dbReference type="GO" id="GO:0035329">
    <property type="term" value="P:hippo signaling"/>
    <property type="evidence" value="ECO:0007669"/>
    <property type="project" value="TreeGrafter"/>
</dbReference>
<dbReference type="GO" id="GO:0005667">
    <property type="term" value="C:transcription regulator complex"/>
    <property type="evidence" value="ECO:0007669"/>
    <property type="project" value="TreeGrafter"/>
</dbReference>
<comment type="caution">
    <text evidence="7">The sequence shown here is derived from an EMBL/GenBank/DDBJ whole genome shotgun (WGS) entry which is preliminary data.</text>
</comment>
<dbReference type="GO" id="GO:0000978">
    <property type="term" value="F:RNA polymerase II cis-regulatory region sequence-specific DNA binding"/>
    <property type="evidence" value="ECO:0007669"/>
    <property type="project" value="TreeGrafter"/>
</dbReference>
<evidence type="ECO:0000256" key="4">
    <source>
        <dbReference type="ARBA" id="ARBA00023163"/>
    </source>
</evidence>
<evidence type="ECO:0000259" key="6">
    <source>
        <dbReference type="Pfam" id="PF17725"/>
    </source>
</evidence>
<reference evidence="7 8" key="1">
    <citation type="journal article" date="2018" name="Sci. Rep.">
        <title>Genomic signatures of local adaptation to the degree of environmental predictability in rotifers.</title>
        <authorList>
            <person name="Franch-Gras L."/>
            <person name="Hahn C."/>
            <person name="Garcia-Roger E.M."/>
            <person name="Carmona M.J."/>
            <person name="Serra M."/>
            <person name="Gomez A."/>
        </authorList>
    </citation>
    <scope>NUCLEOTIDE SEQUENCE [LARGE SCALE GENOMIC DNA]</scope>
    <source>
        <strain evidence="7">HYR1</strain>
    </source>
</reference>
<gene>
    <name evidence="7" type="ORF">BpHYR1_000922</name>
</gene>
<keyword evidence="2" id="KW-0805">Transcription regulation</keyword>
<dbReference type="GO" id="GO:0000981">
    <property type="term" value="F:DNA-binding transcription factor activity, RNA polymerase II-specific"/>
    <property type="evidence" value="ECO:0007669"/>
    <property type="project" value="TreeGrafter"/>
</dbReference>
<organism evidence="7 8">
    <name type="scientific">Brachionus plicatilis</name>
    <name type="common">Marine rotifer</name>
    <name type="synonym">Brachionus muelleri</name>
    <dbReference type="NCBI Taxonomy" id="10195"/>
    <lineage>
        <taxon>Eukaryota</taxon>
        <taxon>Metazoa</taxon>
        <taxon>Spiralia</taxon>
        <taxon>Gnathifera</taxon>
        <taxon>Rotifera</taxon>
        <taxon>Eurotatoria</taxon>
        <taxon>Monogononta</taxon>
        <taxon>Pseudotrocha</taxon>
        <taxon>Ploima</taxon>
        <taxon>Brachionidae</taxon>
        <taxon>Brachionus</taxon>
    </lineage>
</organism>
<name>A0A3M7QB67_BRAPC</name>
<keyword evidence="4" id="KW-0804">Transcription</keyword>
<dbReference type="Proteomes" id="UP000276133">
    <property type="component" value="Unassembled WGS sequence"/>
</dbReference>
<sequence length="192" mass="21824">MIVKDTKDAKITGSFQNPFSNLTSAQIISPPSILQVQSQQQNLVVPSPNALLSNGSKMNNANQNVHQLKLIEFSGFVEKRRDPEIYHKHLFLHLNTLDYFASDGMDDFEGISHKEFVDKFPESDLLSSIQSQDKTSICSSYLVKYWVDLNYIMEEGVNALYAVTNIIFLSLCQNVYSQIARSTKLEKFLFNC</sequence>
<keyword evidence="8" id="KW-1185">Reference proteome</keyword>